<dbReference type="InterPro" id="IPR003587">
    <property type="entry name" value="Hint_dom_N"/>
</dbReference>
<evidence type="ECO:0000313" key="2">
    <source>
        <dbReference type="EMBL" id="SCC23649.1"/>
    </source>
</evidence>
<keyword evidence="3" id="KW-1185">Reference proteome</keyword>
<proteinExistence type="predicted"/>
<dbReference type="EMBL" id="FMAY01000009">
    <property type="protein sequence ID" value="SCC23649.1"/>
    <property type="molecule type" value="Genomic_DNA"/>
</dbReference>
<dbReference type="CDD" id="cd00081">
    <property type="entry name" value="Hint"/>
    <property type="match status" value="1"/>
</dbReference>
<dbReference type="Proteomes" id="UP000198975">
    <property type="component" value="Unassembled WGS sequence"/>
</dbReference>
<evidence type="ECO:0000313" key="3">
    <source>
        <dbReference type="Proteomes" id="UP000198975"/>
    </source>
</evidence>
<dbReference type="InterPro" id="IPR036844">
    <property type="entry name" value="Hint_dom_sf"/>
</dbReference>
<dbReference type="InterPro" id="IPR006141">
    <property type="entry name" value="Intein_N"/>
</dbReference>
<accession>A0A1C4CX92</accession>
<dbReference type="Gene3D" id="2.170.16.10">
    <property type="entry name" value="Hedgehog/Intein (Hint) domain"/>
    <property type="match status" value="1"/>
</dbReference>
<gene>
    <name evidence="2" type="ORF">GA0061071_10973</name>
</gene>
<protein>
    <submittedName>
        <fullName evidence="2">Hom_end-associated Hint</fullName>
    </submittedName>
</protein>
<dbReference type="AlphaFoldDB" id="A0A1C4CX92"/>
<name>A0A1C4CX92_9ENTR</name>
<organism evidence="2 3">
    <name type="scientific">Kosakonia oryzendophytica</name>
    <dbReference type="NCBI Taxonomy" id="1005665"/>
    <lineage>
        <taxon>Bacteria</taxon>
        <taxon>Pseudomonadati</taxon>
        <taxon>Pseudomonadota</taxon>
        <taxon>Gammaproteobacteria</taxon>
        <taxon>Enterobacterales</taxon>
        <taxon>Enterobacteriaceae</taxon>
        <taxon>Kosakonia</taxon>
    </lineage>
</organism>
<feature type="domain" description="Hint" evidence="1">
    <location>
        <begin position="392"/>
        <end position="485"/>
    </location>
</feature>
<reference evidence="3" key="1">
    <citation type="submission" date="2016-08" db="EMBL/GenBank/DDBJ databases">
        <authorList>
            <person name="Varghese N."/>
            <person name="Submissions Spin"/>
        </authorList>
    </citation>
    <scope>NUCLEOTIDE SEQUENCE [LARGE SCALE GENOMIC DNA]</scope>
    <source>
        <strain evidence="3">REICA_082</strain>
    </source>
</reference>
<evidence type="ECO:0000259" key="1">
    <source>
        <dbReference type="SMART" id="SM00306"/>
    </source>
</evidence>
<dbReference type="GO" id="GO:0016539">
    <property type="term" value="P:intein-mediated protein splicing"/>
    <property type="evidence" value="ECO:0007669"/>
    <property type="project" value="InterPro"/>
</dbReference>
<dbReference type="SUPFAM" id="SSF51294">
    <property type="entry name" value="Hedgehog/intein (Hint) domain"/>
    <property type="match status" value="1"/>
</dbReference>
<dbReference type="PROSITE" id="PS50817">
    <property type="entry name" value="INTEIN_N_TER"/>
    <property type="match status" value="1"/>
</dbReference>
<sequence>MQKLIDHFYYSNKSVFINIIILSSRMGMGHLFPRFLDYCMTTLSYSNDDRDIVKKVIAQYGNKGTFAIDANDPLLVRFYAIQLALAGITPNNYPAFSRQWNDVMLLKSRPGKRDQASVNGAVPVYSIVDINSLDGRNYTADALGSLPTQATNVTQTLGLFDSDANSVGTVNYTKSYINATDCHIQASGVYSRAPQENTENVAVIYTFAQTINQQTVFGAEVIASQSYPKEIINTSPTDLKQNSQIKICLTREAADCDYWHDYNGVVSVPIKGQVTYLNNIDMNGGQPVNAWNAIYLIRTRAGGDPITPLSDVNVFNSPKTQINGNSISWDLDWLKFKTVDFQSGENVYYIFKMGVSVGGKNVASFITNAPKNVLPEQRFLNTFTIKPMQIVYGCLAKGTQVIMRDGSQKSIETIVPGEWVLSQQQRYLRVEDVIRGKESDCRVLHFTSPHGAQNLTASAGHPICTTLGVVLAKELTPQHRLITHEGEFTIDAIETTTHEQDVYNLHLSTDDPLADGLEGRSTLYANGVLVGDSQMQWQYEEEYNQRPVNVLAQLPDEWHQDYQNYRAVMRK</sequence>
<dbReference type="SMART" id="SM00306">
    <property type="entry name" value="HintN"/>
    <property type="match status" value="1"/>
</dbReference>